<feature type="domain" description="HNH Cas9-type" evidence="15">
    <location>
        <begin position="513"/>
        <end position="682"/>
    </location>
</feature>
<dbReference type="GO" id="GO:0004519">
    <property type="term" value="F:endonuclease activity"/>
    <property type="evidence" value="ECO:0007669"/>
    <property type="project" value="UniProtKB-KW"/>
</dbReference>
<evidence type="ECO:0000313" key="16">
    <source>
        <dbReference type="EMBL" id="MEQ2554501.1"/>
    </source>
</evidence>
<comment type="function">
    <text evidence="13">CRISPR (clustered regularly interspaced short palindromic repeat) is an adaptive immune system that provides protection against mobile genetic elements (viruses, transposable elements and conjugative plasmids). CRISPR clusters contain spacers, sequences complementary to antecedent mobile elements, and target invading nucleic acids. CRISPR clusters are transcribed and processed into CRISPR RNA (crRNA). In type II CRISPR systems correct processing of pre-crRNA requires a trans-encoded small RNA (tracrRNA), endogenous ribonuclease 3 (rnc) and this protein. The tracrRNA serves as a guide for ribonuclease 3-aided processing of pre-crRNA. Subsequently Cas9/crRNA/tracrRNA endonucleolytically cleaves linear or circular dsDNA target complementary to the spacer; Cas9 is inactive in the absence of the 2 guide RNAs (gRNA). Cas9 recognizes the protospacer adjacent motif (PAM) in the CRISPR repeat sequences to help distinguish self versus nonself, as targets within the bacterial CRISPR locus do not have PAMs. PAM recognition is also required for catalytic activity.</text>
</comment>
<dbReference type="InterPro" id="IPR041383">
    <property type="entry name" value="RuvC_III"/>
</dbReference>
<comment type="caution">
    <text evidence="13">Lacks conserved residue(s) required for the propagation of feature annotation.</text>
</comment>
<feature type="active site" description="For RuvC-like nuclease domain" evidence="13">
    <location>
        <position position="8"/>
    </location>
</feature>
<evidence type="ECO:0000256" key="9">
    <source>
        <dbReference type="ARBA" id="ARBA00023118"/>
    </source>
</evidence>
<dbReference type="InterPro" id="IPR036397">
    <property type="entry name" value="RNaseH_sf"/>
</dbReference>
<comment type="similarity">
    <text evidence="2">Belongs to the CRISPR-associated protein Cas9 family. Subtype II-A subfamily.</text>
</comment>
<keyword evidence="17" id="KW-1185">Reference proteome</keyword>
<comment type="subunit">
    <text evidence="12 13">Monomer. Binds crRNA and tracrRNA.</text>
</comment>
<reference evidence="16" key="1">
    <citation type="submission" date="2024-03" db="EMBL/GenBank/DDBJ databases">
        <title>Human intestinal bacterial collection.</title>
        <authorList>
            <person name="Pauvert C."/>
            <person name="Hitch T.C.A."/>
            <person name="Clavel T."/>
        </authorList>
    </citation>
    <scope>NUCLEOTIDE SEQUENCE [LARGE SCALE GENOMIC DNA]</scope>
    <source>
        <strain evidence="16">CLA-AA-H89B</strain>
    </source>
</reference>
<evidence type="ECO:0000256" key="3">
    <source>
        <dbReference type="ARBA" id="ARBA00022722"/>
    </source>
</evidence>
<evidence type="ECO:0000259" key="15">
    <source>
        <dbReference type="PROSITE" id="PS51749"/>
    </source>
</evidence>
<keyword evidence="11" id="KW-0464">Manganese</keyword>
<gene>
    <name evidence="13 16" type="primary">cas9</name>
    <name evidence="16" type="synonym">csn1</name>
    <name evidence="16" type="ORF">WMO37_05630</name>
</gene>
<evidence type="ECO:0000256" key="7">
    <source>
        <dbReference type="ARBA" id="ARBA00022842"/>
    </source>
</evidence>
<dbReference type="Pfam" id="PF18061">
    <property type="entry name" value="CRISPR_Cas9_WED"/>
    <property type="match status" value="1"/>
</dbReference>
<dbReference type="Gene3D" id="3.30.420.10">
    <property type="entry name" value="Ribonuclease H-like superfamily/Ribonuclease H"/>
    <property type="match status" value="2"/>
</dbReference>
<dbReference type="PROSITE" id="PS51749">
    <property type="entry name" value="HNH_CAS9"/>
    <property type="match status" value="1"/>
</dbReference>
<evidence type="ECO:0000256" key="14">
    <source>
        <dbReference type="SAM" id="Coils"/>
    </source>
</evidence>
<evidence type="ECO:0000256" key="1">
    <source>
        <dbReference type="ARBA" id="ARBA00001946"/>
    </source>
</evidence>
<organism evidence="16 17">
    <name type="scientific">Lachnospira intestinalis</name>
    <dbReference type="NCBI Taxonomy" id="3133158"/>
    <lineage>
        <taxon>Bacteria</taxon>
        <taxon>Bacillati</taxon>
        <taxon>Bacillota</taxon>
        <taxon>Clostridia</taxon>
        <taxon>Lachnospirales</taxon>
        <taxon>Lachnospiraceae</taxon>
        <taxon>Lachnospira</taxon>
    </lineage>
</organism>
<accession>A0ABV1H5A9</accession>
<keyword evidence="8 13" id="KW-0694">RNA-binding</keyword>
<evidence type="ECO:0000256" key="4">
    <source>
        <dbReference type="ARBA" id="ARBA00022723"/>
    </source>
</evidence>
<keyword evidence="14" id="KW-0175">Coiled coil</keyword>
<comment type="similarity">
    <text evidence="13">Belongs to the CRISPR-associated Cas9 family.</text>
</comment>
<dbReference type="Pfam" id="PF18541">
    <property type="entry name" value="RuvC_III"/>
    <property type="match status" value="1"/>
</dbReference>
<evidence type="ECO:0000256" key="11">
    <source>
        <dbReference type="ARBA" id="ARBA00023211"/>
    </source>
</evidence>
<keyword evidence="4" id="KW-0479">Metal-binding</keyword>
<evidence type="ECO:0000256" key="6">
    <source>
        <dbReference type="ARBA" id="ARBA00022801"/>
    </source>
</evidence>
<keyword evidence="10 13" id="KW-0238">DNA-binding</keyword>
<dbReference type="InterPro" id="IPR028629">
    <property type="entry name" value="Cas9"/>
</dbReference>
<dbReference type="EMBL" id="JBBMFS010000003">
    <property type="protein sequence ID" value="MEQ2554501.1"/>
    <property type="molecule type" value="Genomic_DNA"/>
</dbReference>
<comment type="cofactor">
    <cofactor evidence="1">
        <name>Mg(2+)</name>
        <dbReference type="ChEBI" id="CHEBI:18420"/>
    </cofactor>
</comment>
<name>A0ABV1H5A9_9FIRM</name>
<feature type="coiled-coil region" evidence="14">
    <location>
        <begin position="513"/>
        <end position="541"/>
    </location>
</feature>
<dbReference type="NCBIfam" id="TIGR01865">
    <property type="entry name" value="cas_Csn1"/>
    <property type="match status" value="1"/>
</dbReference>
<dbReference type="InterPro" id="IPR033114">
    <property type="entry name" value="HNH_CAS9"/>
</dbReference>
<comment type="domain">
    <text evidence="13">Has 2 endonuclease domains. The discontinuous RuvC-like domain cleaves the target DNA noncomplementary to crRNA while the HNH nuclease domain cleaves the target DNA complementary to crRNA.</text>
</comment>
<dbReference type="Pfam" id="PF13395">
    <property type="entry name" value="HNH_4"/>
    <property type="match status" value="1"/>
</dbReference>
<evidence type="ECO:0000256" key="10">
    <source>
        <dbReference type="ARBA" id="ARBA00023125"/>
    </source>
</evidence>
<proteinExistence type="inferred from homology"/>
<keyword evidence="7" id="KW-0460">Magnesium</keyword>
<keyword evidence="3 13" id="KW-0540">Nuclease</keyword>
<dbReference type="InterPro" id="IPR040656">
    <property type="entry name" value="Cas9_WED_dom"/>
</dbReference>
<dbReference type="Pfam" id="PF18070">
    <property type="entry name" value="Cas9_PI2"/>
    <property type="match status" value="1"/>
</dbReference>
<dbReference type="HAMAP" id="MF_01480">
    <property type="entry name" value="Cas9"/>
    <property type="match status" value="1"/>
</dbReference>
<dbReference type="InterPro" id="IPR040555">
    <property type="entry name" value="Cas9_PI2"/>
</dbReference>
<keyword evidence="6 13" id="KW-0378">Hydrolase</keyword>
<comment type="caution">
    <text evidence="16">The sequence shown here is derived from an EMBL/GenBank/DDBJ whole genome shotgun (WGS) entry which is preliminary data.</text>
</comment>
<evidence type="ECO:0000256" key="5">
    <source>
        <dbReference type="ARBA" id="ARBA00022759"/>
    </source>
</evidence>
<evidence type="ECO:0000256" key="12">
    <source>
        <dbReference type="ARBA" id="ARBA00046380"/>
    </source>
</evidence>
<keyword evidence="9 13" id="KW-0051">Antiviral defense</keyword>
<evidence type="ECO:0000256" key="13">
    <source>
        <dbReference type="HAMAP-Rule" id="MF_01480"/>
    </source>
</evidence>
<sequence>MGINIGLDIGIASVGLAVVDSDTGNVLETVADLFNCAEVSENVKRREFRQARRLKRRQHTRLEDFKKLWGAEGFIIPKNINLYSLELKVRALQEKITMDELYVVLYNSLKHRGISYLDDFEESTEGGSEYQKGIQINQQELETKYPCQIQLERFKKYGAYRGQIIVEENGDKTVLSNVYTFSAYKKEIDTILEAQSKYYPELTNDFIEKYQRIFSRKRKYYEGPGTEKSRTDYGIYTTRIDKSTGNYITEENIFEKLIGKCSVFPEEMRAAAASYSAQEFNLLNDLNNLTIGGRKLEEEEKRQIVETIKNSQRVNVEKIICMVSGENAETIEGARIKDDKHIYHSFEAYRKMKKALFEAGKNIEEYERAELDEIGRILTLNTEHESIEKELIDSGIGMSKEEIDSLINLRKEDGKPFSKWHSFSLKLLNILIPEMYEQPKEQMTLLSEMKLLKSSDELYKGLKYIPQEAMTNEIYNPVVVRSARIAVKALNAVIKKYGNPELVVIEMPRDKNDEEQKQRIKQEQSRNEKELKEIIDKIKSEYGIQVTSAHFRNHKQLALKLKLWNEQEGICLYSGKQIDINQLLTASDMYEIDHIIPLSISFNDSRNNKVLVYATENQEKGQTTPYKYLTMLHRGWGWNEYVAKVNELHRKKNINYKKVENLLFMKDITKIDVLKGFINRNLNDTRYASRVVLNTLQSFFRANETGTKVSVICGAYTSQMRKNMRLDKNREESFAHHAVDALLIVYSQMGYNTFRKLQGEFIDFETGEILNPEMWKENMTDEVYEKCLYGQEGQKWLEIRNNIKETEKHVKYWHKVDKKCNRALCNQTIYGTRNLDGGVYKISKIKDIRSIDGYKKFAEMIKKGKQNSFLMARNDPKTFASLLEICERYKDAKNPFVQYEKETGDWVRRYAKKNNGPKIVSLKYVDGEVNSCIDVSHKYGYERNSRKVILASLNPYRMDVYYNKNDSKYYLIGIKQSDVKFEAGKSVIDEEAYTRILQQEKMLQEGQGRADLEKLGYEFRLSFYRNNIIQYEKGGEIFTERFQSRTMPAQRNYIETKPVDRAKFNRQNLVGLGKTTSIKKVHVDILGNQYITEKEIFSFEC</sequence>
<evidence type="ECO:0000256" key="8">
    <source>
        <dbReference type="ARBA" id="ARBA00022884"/>
    </source>
</evidence>
<protein>
    <recommendedName>
        <fullName evidence="13">CRISPR-associated endonuclease Cas9</fullName>
        <ecNumber evidence="13">3.1.-.-</ecNumber>
    </recommendedName>
</protein>
<keyword evidence="5 13" id="KW-0255">Endonuclease</keyword>
<dbReference type="InterPro" id="IPR003615">
    <property type="entry name" value="HNH_nuc"/>
</dbReference>
<evidence type="ECO:0000313" key="17">
    <source>
        <dbReference type="Proteomes" id="UP001546774"/>
    </source>
</evidence>
<dbReference type="EC" id="3.1.-.-" evidence="13"/>
<dbReference type="Proteomes" id="UP001546774">
    <property type="component" value="Unassembled WGS sequence"/>
</dbReference>
<evidence type="ECO:0000256" key="2">
    <source>
        <dbReference type="ARBA" id="ARBA00005244"/>
    </source>
</evidence>
<feature type="active site" description="Proton acceptor for HNH nuclease domain" evidence="13">
    <location>
        <position position="594"/>
    </location>
</feature>